<proteinExistence type="predicted"/>
<keyword evidence="3" id="KW-1185">Reference proteome</keyword>
<evidence type="ECO:0000259" key="1">
    <source>
        <dbReference type="Pfam" id="PF23071"/>
    </source>
</evidence>
<name>A0A4C1ZJ53_EUMVA</name>
<comment type="caution">
    <text evidence="2">The sequence shown here is derived from an EMBL/GenBank/DDBJ whole genome shotgun (WGS) entry which is preliminary data.</text>
</comment>
<sequence length="94" mass="10108">MLKNDPKPSIGALTNAVHTPVKCSNRARGQCACPYTITYESLPLQSGCSFPASWAGSWFQSGVQGLIGINSTHIQAKGECADTEATDKFLVYDR</sequence>
<reference evidence="2 3" key="1">
    <citation type="journal article" date="2019" name="Commun. Biol.">
        <title>The bagworm genome reveals a unique fibroin gene that provides high tensile strength.</title>
        <authorList>
            <person name="Kono N."/>
            <person name="Nakamura H."/>
            <person name="Ohtoshi R."/>
            <person name="Tomita M."/>
            <person name="Numata K."/>
            <person name="Arakawa K."/>
        </authorList>
    </citation>
    <scope>NUCLEOTIDE SEQUENCE [LARGE SCALE GENOMIC DNA]</scope>
</reference>
<dbReference type="OrthoDB" id="9979716at2759"/>
<evidence type="ECO:0000313" key="3">
    <source>
        <dbReference type="Proteomes" id="UP000299102"/>
    </source>
</evidence>
<dbReference type="Proteomes" id="UP000299102">
    <property type="component" value="Unassembled WGS sequence"/>
</dbReference>
<protein>
    <recommendedName>
        <fullName evidence="1">DUF7044 domain-containing protein</fullName>
    </recommendedName>
</protein>
<dbReference type="Pfam" id="PF23071">
    <property type="entry name" value="DUF7044"/>
    <property type="match status" value="1"/>
</dbReference>
<accession>A0A4C1ZJ53</accession>
<dbReference type="InterPro" id="IPR055472">
    <property type="entry name" value="DUF7044"/>
</dbReference>
<dbReference type="AlphaFoldDB" id="A0A4C1ZJ53"/>
<dbReference type="EMBL" id="BGZK01001805">
    <property type="protein sequence ID" value="GBP86647.1"/>
    <property type="molecule type" value="Genomic_DNA"/>
</dbReference>
<feature type="domain" description="DUF7044" evidence="1">
    <location>
        <begin position="47"/>
        <end position="93"/>
    </location>
</feature>
<gene>
    <name evidence="2" type="ORF">EVAR_81947_1</name>
</gene>
<organism evidence="2 3">
    <name type="scientific">Eumeta variegata</name>
    <name type="common">Bagworm moth</name>
    <name type="synonym">Eumeta japonica</name>
    <dbReference type="NCBI Taxonomy" id="151549"/>
    <lineage>
        <taxon>Eukaryota</taxon>
        <taxon>Metazoa</taxon>
        <taxon>Ecdysozoa</taxon>
        <taxon>Arthropoda</taxon>
        <taxon>Hexapoda</taxon>
        <taxon>Insecta</taxon>
        <taxon>Pterygota</taxon>
        <taxon>Neoptera</taxon>
        <taxon>Endopterygota</taxon>
        <taxon>Lepidoptera</taxon>
        <taxon>Glossata</taxon>
        <taxon>Ditrysia</taxon>
        <taxon>Tineoidea</taxon>
        <taxon>Psychidae</taxon>
        <taxon>Oiketicinae</taxon>
        <taxon>Eumeta</taxon>
    </lineage>
</organism>
<evidence type="ECO:0000313" key="2">
    <source>
        <dbReference type="EMBL" id="GBP86647.1"/>
    </source>
</evidence>